<protein>
    <submittedName>
        <fullName evidence="1">Uncharacterized protein</fullName>
    </submittedName>
</protein>
<proteinExistence type="predicted"/>
<dbReference type="EMBL" id="PFEU01000008">
    <property type="protein sequence ID" value="PJE76947.1"/>
    <property type="molecule type" value="Genomic_DNA"/>
</dbReference>
<name>A0A2M8LHM7_9BACT</name>
<evidence type="ECO:0000313" key="2">
    <source>
        <dbReference type="Proteomes" id="UP000231436"/>
    </source>
</evidence>
<comment type="caution">
    <text evidence="1">The sequence shown here is derived from an EMBL/GenBank/DDBJ whole genome shotgun (WGS) entry which is preliminary data.</text>
</comment>
<reference evidence="2" key="1">
    <citation type="submission" date="2017-09" db="EMBL/GenBank/DDBJ databases">
        <title>Depth-based differentiation of microbial function through sediment-hosted aquifers and enrichment of novel symbionts in the deep terrestrial subsurface.</title>
        <authorList>
            <person name="Probst A.J."/>
            <person name="Ladd B."/>
            <person name="Jarett J.K."/>
            <person name="Geller-Mcgrath D.E."/>
            <person name="Sieber C.M.K."/>
            <person name="Emerson J.B."/>
            <person name="Anantharaman K."/>
            <person name="Thomas B.C."/>
            <person name="Malmstrom R."/>
            <person name="Stieglmeier M."/>
            <person name="Klingl A."/>
            <person name="Woyke T."/>
            <person name="Ryan C.M."/>
            <person name="Banfield J.F."/>
        </authorList>
    </citation>
    <scope>NUCLEOTIDE SEQUENCE [LARGE SCALE GENOMIC DNA]</scope>
</reference>
<accession>A0A2M8LHM7</accession>
<gene>
    <name evidence="1" type="ORF">COV05_02015</name>
</gene>
<dbReference type="Proteomes" id="UP000231436">
    <property type="component" value="Unassembled WGS sequence"/>
</dbReference>
<organism evidence="1 2">
    <name type="scientific">Candidatus Uhrbacteria bacterium CG10_big_fil_rev_8_21_14_0_10_48_16</name>
    <dbReference type="NCBI Taxonomy" id="1975038"/>
    <lineage>
        <taxon>Bacteria</taxon>
        <taxon>Candidatus Uhriibacteriota</taxon>
    </lineage>
</organism>
<dbReference type="AlphaFoldDB" id="A0A2M8LHM7"/>
<sequence>MDKTGWCQGTTSQKKGDNILFLRGTLLEPVPGGSHGWLTQRRLFPSPYRSTQIGFLFTQKRLSRIAVFASRALPEYTSKS</sequence>
<evidence type="ECO:0000313" key="1">
    <source>
        <dbReference type="EMBL" id="PJE76947.1"/>
    </source>
</evidence>